<dbReference type="RefSeq" id="WP_133627196.1">
    <property type="nucleotide sequence ID" value="NZ_SOAZ01000003.1"/>
</dbReference>
<accession>A0A4V3ETW1</accession>
<proteinExistence type="predicted"/>
<dbReference type="AlphaFoldDB" id="A0A4V3ETW1"/>
<dbReference type="Proteomes" id="UP000295325">
    <property type="component" value="Unassembled WGS sequence"/>
</dbReference>
<organism evidence="1 2">
    <name type="scientific">Fonticella tunisiensis</name>
    <dbReference type="NCBI Taxonomy" id="1096341"/>
    <lineage>
        <taxon>Bacteria</taxon>
        <taxon>Bacillati</taxon>
        <taxon>Bacillota</taxon>
        <taxon>Clostridia</taxon>
        <taxon>Eubacteriales</taxon>
        <taxon>Clostridiaceae</taxon>
        <taxon>Fonticella</taxon>
    </lineage>
</organism>
<evidence type="ECO:0000313" key="1">
    <source>
        <dbReference type="EMBL" id="TDT62794.1"/>
    </source>
</evidence>
<sequence>MLDDKEKMIKAKEILQKIANGINPVNGKPINDESFLNDPRIIRCFFYVSDVLSKVIEGKVNKTGNKPSKFIITDEEKKLVVFPERKIGVNEIARCINSVIDLSRSKKLTGVELNKQLKKMGLLSEHKNEHGKMRTVINEKSKDYGMEIEKRNYNGNEYEMVVFNDIGKRFILDNIDMIMNYE</sequence>
<reference evidence="1 2" key="1">
    <citation type="submission" date="2019-03" db="EMBL/GenBank/DDBJ databases">
        <title>Genomic Encyclopedia of Type Strains, Phase IV (KMG-IV): sequencing the most valuable type-strain genomes for metagenomic binning, comparative biology and taxonomic classification.</title>
        <authorList>
            <person name="Goeker M."/>
        </authorList>
    </citation>
    <scope>NUCLEOTIDE SEQUENCE [LARGE SCALE GENOMIC DNA]</scope>
    <source>
        <strain evidence="1 2">DSM 24455</strain>
    </source>
</reference>
<dbReference type="OrthoDB" id="2847528at2"/>
<gene>
    <name evidence="1" type="ORF">EDD71_10367</name>
</gene>
<protein>
    <submittedName>
        <fullName evidence="1">Uncharacterized protein</fullName>
    </submittedName>
</protein>
<comment type="caution">
    <text evidence="1">The sequence shown here is derived from an EMBL/GenBank/DDBJ whole genome shotgun (WGS) entry which is preliminary data.</text>
</comment>
<evidence type="ECO:0000313" key="2">
    <source>
        <dbReference type="Proteomes" id="UP000295325"/>
    </source>
</evidence>
<keyword evidence="2" id="KW-1185">Reference proteome</keyword>
<name>A0A4V3ETW1_9CLOT</name>
<dbReference type="EMBL" id="SOAZ01000003">
    <property type="protein sequence ID" value="TDT62794.1"/>
    <property type="molecule type" value="Genomic_DNA"/>
</dbReference>